<reference evidence="2 3" key="1">
    <citation type="submission" date="2019-04" db="EMBL/GenBank/DDBJ databases">
        <title>Flavobacterium sp. strain DS2-A Genome sequencing and assembly.</title>
        <authorList>
            <person name="Kim I."/>
        </authorList>
    </citation>
    <scope>NUCLEOTIDE SEQUENCE [LARGE SCALE GENOMIC DNA]</scope>
    <source>
        <strain evidence="2 3">DS2-A</strain>
    </source>
</reference>
<dbReference type="Proteomes" id="UP000297407">
    <property type="component" value="Unassembled WGS sequence"/>
</dbReference>
<evidence type="ECO:0000313" key="2">
    <source>
        <dbReference type="EMBL" id="TGD56717.1"/>
    </source>
</evidence>
<dbReference type="AlphaFoldDB" id="A0A4Z0L6C0"/>
<dbReference type="InterPro" id="IPR029442">
    <property type="entry name" value="GyrI-like"/>
</dbReference>
<dbReference type="EMBL" id="SRLH01000009">
    <property type="protein sequence ID" value="TGD56717.1"/>
    <property type="molecule type" value="Genomic_DNA"/>
</dbReference>
<feature type="domain" description="GyrI-like small molecule binding" evidence="1">
    <location>
        <begin position="141"/>
        <end position="203"/>
    </location>
</feature>
<dbReference type="RefSeq" id="WP_135527490.1">
    <property type="nucleotide sequence ID" value="NZ_SRLH01000009.1"/>
</dbReference>
<gene>
    <name evidence="2" type="ORF">E4635_14845</name>
</gene>
<keyword evidence="3" id="KW-1185">Reference proteome</keyword>
<protein>
    <recommendedName>
        <fullName evidence="1">GyrI-like small molecule binding domain-containing protein</fullName>
    </recommendedName>
</protein>
<evidence type="ECO:0000313" key="3">
    <source>
        <dbReference type="Proteomes" id="UP000297407"/>
    </source>
</evidence>
<comment type="caution">
    <text evidence="2">The sequence shown here is derived from an EMBL/GenBank/DDBJ whole genome shotgun (WGS) entry which is preliminary data.</text>
</comment>
<dbReference type="InterPro" id="IPR011256">
    <property type="entry name" value="Reg_factor_effector_dom_sf"/>
</dbReference>
<dbReference type="PIRSF" id="PIRSF031644">
    <property type="entry name" value="UCP031644"/>
    <property type="match status" value="1"/>
</dbReference>
<dbReference type="OrthoDB" id="4772335at2"/>
<accession>A0A4Z0L6C0</accession>
<evidence type="ECO:0000259" key="1">
    <source>
        <dbReference type="Pfam" id="PF06445"/>
    </source>
</evidence>
<name>A0A4Z0L6C0_9FLAO</name>
<organism evidence="2 3">
    <name type="scientific">Flavobacterium humi</name>
    <dbReference type="NCBI Taxonomy" id="2562683"/>
    <lineage>
        <taxon>Bacteria</taxon>
        <taxon>Pseudomonadati</taxon>
        <taxon>Bacteroidota</taxon>
        <taxon>Flavobacteriia</taxon>
        <taxon>Flavobacteriales</taxon>
        <taxon>Flavobacteriaceae</taxon>
        <taxon>Flavobacterium</taxon>
    </lineage>
</organism>
<proteinExistence type="predicted"/>
<dbReference type="SUPFAM" id="SSF55136">
    <property type="entry name" value="Probable bacterial effector-binding domain"/>
    <property type="match status" value="1"/>
</dbReference>
<dbReference type="InterPro" id="IPR008319">
    <property type="entry name" value="GyrI-like_CCH_Lin2189-like"/>
</dbReference>
<sequence>MEKLDLTKVHKTYYSAKSKPELMYSKEARFLSITGKGDPSQPEYAAKIQALYAVAYAVKFQNKAIGQDFVVPKLEGLWSFDLNKYTSFPIAEIPLQVPRSEWSYRMLIMMPDYVTAQQITQAVESVLEKKQLLLAKETGLFTMAEGKSVQVLHTGPFANEPETLQKILEFTKAHNLQQNGPHHEIYLSDFRKTPPEKLRTILREPVK</sequence>
<dbReference type="Pfam" id="PF06445">
    <property type="entry name" value="GyrI-like"/>
    <property type="match status" value="1"/>
</dbReference>
<dbReference type="Gene3D" id="3.20.80.10">
    <property type="entry name" value="Regulatory factor, effector binding domain"/>
    <property type="match status" value="1"/>
</dbReference>